<sequence length="49" mass="5609">MNLISVEEVAGRLPVSKADEVINQLLGEQLEIYELEKQLKNLQLQENQT</sequence>
<feature type="non-terminal residue" evidence="1">
    <location>
        <position position="49"/>
    </location>
</feature>
<comment type="caution">
    <text evidence="1">The sequence shown here is derived from an EMBL/GenBank/DDBJ whole genome shotgun (WGS) entry which is preliminary data.</text>
</comment>
<dbReference type="Proteomes" id="UP000789759">
    <property type="component" value="Unassembled WGS sequence"/>
</dbReference>
<evidence type="ECO:0000313" key="1">
    <source>
        <dbReference type="EMBL" id="CAG8464567.1"/>
    </source>
</evidence>
<evidence type="ECO:0000313" key="2">
    <source>
        <dbReference type="Proteomes" id="UP000789759"/>
    </source>
</evidence>
<organism evidence="1 2">
    <name type="scientific">Cetraspora pellucida</name>
    <dbReference type="NCBI Taxonomy" id="1433469"/>
    <lineage>
        <taxon>Eukaryota</taxon>
        <taxon>Fungi</taxon>
        <taxon>Fungi incertae sedis</taxon>
        <taxon>Mucoromycota</taxon>
        <taxon>Glomeromycotina</taxon>
        <taxon>Glomeromycetes</taxon>
        <taxon>Diversisporales</taxon>
        <taxon>Gigasporaceae</taxon>
        <taxon>Cetraspora</taxon>
    </lineage>
</organism>
<reference evidence="1" key="1">
    <citation type="submission" date="2021-06" db="EMBL/GenBank/DDBJ databases">
        <authorList>
            <person name="Kallberg Y."/>
            <person name="Tangrot J."/>
            <person name="Rosling A."/>
        </authorList>
    </citation>
    <scope>NUCLEOTIDE SEQUENCE</scope>
    <source>
        <strain evidence="1">FL966</strain>
    </source>
</reference>
<dbReference type="OrthoDB" id="10432408at2759"/>
<keyword evidence="2" id="KW-1185">Reference proteome</keyword>
<dbReference type="AlphaFoldDB" id="A0A9N8Z460"/>
<proteinExistence type="predicted"/>
<protein>
    <submittedName>
        <fullName evidence="1">13724_t:CDS:1</fullName>
    </submittedName>
</protein>
<accession>A0A9N8Z460</accession>
<dbReference type="EMBL" id="CAJVQA010000248">
    <property type="protein sequence ID" value="CAG8464567.1"/>
    <property type="molecule type" value="Genomic_DNA"/>
</dbReference>
<gene>
    <name evidence="1" type="ORF">CPELLU_LOCUS782</name>
</gene>
<name>A0A9N8Z460_9GLOM</name>